<feature type="compositionally biased region" description="Low complexity" evidence="4">
    <location>
        <begin position="647"/>
        <end position="656"/>
    </location>
</feature>
<evidence type="ECO:0000259" key="5">
    <source>
        <dbReference type="Pfam" id="PF01555"/>
    </source>
</evidence>
<keyword evidence="2" id="KW-0808">Transferase</keyword>
<keyword evidence="7" id="KW-1185">Reference proteome</keyword>
<keyword evidence="3" id="KW-0949">S-adenosyl-L-methionine</keyword>
<dbReference type="GO" id="GO:0008170">
    <property type="term" value="F:N-methyltransferase activity"/>
    <property type="evidence" value="ECO:0007669"/>
    <property type="project" value="InterPro"/>
</dbReference>
<dbReference type="InterPro" id="IPR002295">
    <property type="entry name" value="N4/N6-MTase_EcoPI_Mod-like"/>
</dbReference>
<accession>A0A1X6PGA2</accession>
<name>A0A1X6PGA2_PORUM</name>
<evidence type="ECO:0000256" key="2">
    <source>
        <dbReference type="ARBA" id="ARBA00022679"/>
    </source>
</evidence>
<sequence length="719" mass="77857">MACVRSWDVLAILCGFPDSETMLSPYLLWSATNVCFEPITDARLGFAPLASRHRLWHGQRPSVDPAVVDAAALRRLDALPRADRALRTAAVRFVEHVVAVSNGKDVWSNTYNPLSMRADIGSLSGASFLRPRRTLVDGLAPVLSSYLKQLRLPVEADPADARDAFQVVDRALAEECRTYELDFWKFPVSRLQLRVQLLLTDIPWNTRRVAGNDNSDHDVFTDSDRGVLVRQGGHAIIMCSFSQFSDLSKTLESYKAPTTNESLWAVDAGPMAFICSTPTGAPRSTTTLANHMFVAVHATRRGAGLAGHRMVNYRVFDSDVSSMPGNSNVYNHVTQPTGREVVYAGDGILRPEQKPVSLLRELIRRFTKPSDVVLDLFAGSFSTADACIQTRRHSWSCDKDPVAVRFGKRRVFSSFVRFLSSTHDGRAICERDAELASAVTTTVGALDRNVLSDDRPPAMRPARRSILQPPATEMVPHTVLPRHIVDHVVAAYVPLAAADVVTPVEIGAMYATHPRKWRRALRFLFEDFPLASLRAADASACGVRLGVSTVPDAGLGCFVSRPDGFGAQHTVGSLWGPVVWHNCQMAHRFGLCPSAGRRSGLSTTGDRSSARRVSPPTRRPARVGGGGGRGGGGGGGAAAPAHDARDASAAGALAPVAPAPGPTRSPSPAAEGPNAVLKWYTDIRAVEDLSRDDTLTLVTTRAVAFGEELLVDYGADFEW</sequence>
<dbReference type="OrthoDB" id="5560686at2759"/>
<organism evidence="6 7">
    <name type="scientific">Porphyra umbilicalis</name>
    <name type="common">Purple laver</name>
    <name type="synonym">Red alga</name>
    <dbReference type="NCBI Taxonomy" id="2786"/>
    <lineage>
        <taxon>Eukaryota</taxon>
        <taxon>Rhodophyta</taxon>
        <taxon>Bangiophyceae</taxon>
        <taxon>Bangiales</taxon>
        <taxon>Bangiaceae</taxon>
        <taxon>Porphyra</taxon>
    </lineage>
</organism>
<evidence type="ECO:0000313" key="7">
    <source>
        <dbReference type="Proteomes" id="UP000218209"/>
    </source>
</evidence>
<reference evidence="6 7" key="1">
    <citation type="submission" date="2017-03" db="EMBL/GenBank/DDBJ databases">
        <title>WGS assembly of Porphyra umbilicalis.</title>
        <authorList>
            <person name="Brawley S.H."/>
            <person name="Blouin N.A."/>
            <person name="Ficko-Blean E."/>
            <person name="Wheeler G.L."/>
            <person name="Lohr M."/>
            <person name="Goodson H.V."/>
            <person name="Jenkins J.W."/>
            <person name="Blaby-Haas C.E."/>
            <person name="Helliwell K.E."/>
            <person name="Chan C."/>
            <person name="Marriage T."/>
            <person name="Bhattacharya D."/>
            <person name="Klein A.S."/>
            <person name="Badis Y."/>
            <person name="Brodie J."/>
            <person name="Cao Y."/>
            <person name="Collen J."/>
            <person name="Dittami S.M."/>
            <person name="Gachon C.M."/>
            <person name="Green B.R."/>
            <person name="Karpowicz S."/>
            <person name="Kim J.W."/>
            <person name="Kudahl U."/>
            <person name="Lin S."/>
            <person name="Michel G."/>
            <person name="Mittag M."/>
            <person name="Olson B.J."/>
            <person name="Pangilinan J."/>
            <person name="Peng Y."/>
            <person name="Qiu H."/>
            <person name="Shu S."/>
            <person name="Singer J.T."/>
            <person name="Smith A.G."/>
            <person name="Sprecher B.N."/>
            <person name="Wagner V."/>
            <person name="Wang W."/>
            <person name="Wang Z.-Y."/>
            <person name="Yan J."/>
            <person name="Yarish C."/>
            <person name="Zoeuner-Riek S."/>
            <person name="Zhuang Y."/>
            <person name="Zou Y."/>
            <person name="Lindquist E.A."/>
            <person name="Grimwood J."/>
            <person name="Barry K."/>
            <person name="Rokhsar D.S."/>
            <person name="Schmutz J."/>
            <person name="Stiller J.W."/>
            <person name="Grossman A.R."/>
            <person name="Prochnik S.E."/>
        </authorList>
    </citation>
    <scope>NUCLEOTIDE SEQUENCE [LARGE SCALE GENOMIC DNA]</scope>
    <source>
        <strain evidence="6">4086291</strain>
    </source>
</reference>
<feature type="region of interest" description="Disordered" evidence="4">
    <location>
        <begin position="596"/>
        <end position="673"/>
    </location>
</feature>
<dbReference type="AlphaFoldDB" id="A0A1X6PGA2"/>
<dbReference type="Proteomes" id="UP000218209">
    <property type="component" value="Unassembled WGS sequence"/>
</dbReference>
<dbReference type="GO" id="GO:0032259">
    <property type="term" value="P:methylation"/>
    <property type="evidence" value="ECO:0007669"/>
    <property type="project" value="UniProtKB-KW"/>
</dbReference>
<feature type="compositionally biased region" description="Gly residues" evidence="4">
    <location>
        <begin position="623"/>
        <end position="637"/>
    </location>
</feature>
<protein>
    <recommendedName>
        <fullName evidence="5">DNA methylase N-4/N-6 domain-containing protein</fullName>
    </recommendedName>
</protein>
<dbReference type="InterPro" id="IPR002941">
    <property type="entry name" value="DNA_methylase_N4/N6"/>
</dbReference>
<dbReference type="Gene3D" id="3.40.50.150">
    <property type="entry name" value="Vaccinia Virus protein VP39"/>
    <property type="match status" value="1"/>
</dbReference>
<evidence type="ECO:0000256" key="4">
    <source>
        <dbReference type="SAM" id="MobiDB-lite"/>
    </source>
</evidence>
<feature type="non-terminal residue" evidence="6">
    <location>
        <position position="719"/>
    </location>
</feature>
<dbReference type="GO" id="GO:0003677">
    <property type="term" value="F:DNA binding"/>
    <property type="evidence" value="ECO:0007669"/>
    <property type="project" value="InterPro"/>
</dbReference>
<evidence type="ECO:0000256" key="3">
    <source>
        <dbReference type="ARBA" id="ARBA00022691"/>
    </source>
</evidence>
<keyword evidence="1" id="KW-0489">Methyltransferase</keyword>
<dbReference type="PRINTS" id="PR00506">
    <property type="entry name" value="D21N6MTFRASE"/>
</dbReference>
<dbReference type="Pfam" id="PF01555">
    <property type="entry name" value="N6_N4_Mtase"/>
    <property type="match status" value="1"/>
</dbReference>
<dbReference type="InterPro" id="IPR029063">
    <property type="entry name" value="SAM-dependent_MTases_sf"/>
</dbReference>
<feature type="domain" description="DNA methylase N-4/N-6" evidence="5">
    <location>
        <begin position="351"/>
        <end position="405"/>
    </location>
</feature>
<dbReference type="SUPFAM" id="SSF53335">
    <property type="entry name" value="S-adenosyl-L-methionine-dependent methyltransferases"/>
    <property type="match status" value="1"/>
</dbReference>
<proteinExistence type="predicted"/>
<evidence type="ECO:0000313" key="6">
    <source>
        <dbReference type="EMBL" id="OSX79884.1"/>
    </source>
</evidence>
<dbReference type="EMBL" id="KV918785">
    <property type="protein sequence ID" value="OSX79884.1"/>
    <property type="molecule type" value="Genomic_DNA"/>
</dbReference>
<gene>
    <name evidence="6" type="ORF">BU14_0070s0059</name>
</gene>
<evidence type="ECO:0000256" key="1">
    <source>
        <dbReference type="ARBA" id="ARBA00022603"/>
    </source>
</evidence>